<accession>S8EDV9</accession>
<gene>
    <name evidence="1" type="ORF">M569_00589</name>
</gene>
<proteinExistence type="predicted"/>
<keyword evidence="2" id="KW-1185">Reference proteome</keyword>
<reference evidence="1 2" key="1">
    <citation type="journal article" date="2013" name="BMC Genomics">
        <title>The miniature genome of a carnivorous plant Genlisea aurea contains a low number of genes and short non-coding sequences.</title>
        <authorList>
            <person name="Leushkin E.V."/>
            <person name="Sutormin R.A."/>
            <person name="Nabieva E.R."/>
            <person name="Penin A.A."/>
            <person name="Kondrashov A.S."/>
            <person name="Logacheva M.D."/>
        </authorList>
    </citation>
    <scope>NUCLEOTIDE SEQUENCE [LARGE SCALE GENOMIC DNA]</scope>
</reference>
<comment type="caution">
    <text evidence="1">The sequence shown here is derived from an EMBL/GenBank/DDBJ whole genome shotgun (WGS) entry which is preliminary data.</text>
</comment>
<dbReference type="AlphaFoldDB" id="S8EDV9"/>
<feature type="non-terminal residue" evidence="1">
    <location>
        <position position="1"/>
    </location>
</feature>
<evidence type="ECO:0000313" key="1">
    <source>
        <dbReference type="EMBL" id="EPS74168.1"/>
    </source>
</evidence>
<evidence type="ECO:0000313" key="2">
    <source>
        <dbReference type="Proteomes" id="UP000015453"/>
    </source>
</evidence>
<organism evidence="1 2">
    <name type="scientific">Genlisea aurea</name>
    <dbReference type="NCBI Taxonomy" id="192259"/>
    <lineage>
        <taxon>Eukaryota</taxon>
        <taxon>Viridiplantae</taxon>
        <taxon>Streptophyta</taxon>
        <taxon>Embryophyta</taxon>
        <taxon>Tracheophyta</taxon>
        <taxon>Spermatophyta</taxon>
        <taxon>Magnoliopsida</taxon>
        <taxon>eudicotyledons</taxon>
        <taxon>Gunneridae</taxon>
        <taxon>Pentapetalae</taxon>
        <taxon>asterids</taxon>
        <taxon>lamiids</taxon>
        <taxon>Lamiales</taxon>
        <taxon>Lentibulariaceae</taxon>
        <taxon>Genlisea</taxon>
    </lineage>
</organism>
<sequence>GLKERITLLPLNYTRYNIILLCNRTLCRTSRITKESSKSVCCIFLRGNKRKFNQIRERCFINFQVNTLVSY</sequence>
<protein>
    <submittedName>
        <fullName evidence="1">Uncharacterized protein</fullName>
    </submittedName>
</protein>
<dbReference type="Proteomes" id="UP000015453">
    <property type="component" value="Unassembled WGS sequence"/>
</dbReference>
<name>S8EDV9_9LAMI</name>
<dbReference type="EMBL" id="AUSU01000155">
    <property type="protein sequence ID" value="EPS74168.1"/>
    <property type="molecule type" value="Genomic_DNA"/>
</dbReference>